<dbReference type="InterPro" id="IPR009725">
    <property type="entry name" value="3_dmu_93_MTrfase"/>
</dbReference>
<organism evidence="2 3">
    <name type="scientific">Siminovitchia thermophila</name>
    <dbReference type="NCBI Taxonomy" id="1245522"/>
    <lineage>
        <taxon>Bacteria</taxon>
        <taxon>Bacillati</taxon>
        <taxon>Bacillota</taxon>
        <taxon>Bacilli</taxon>
        <taxon>Bacillales</taxon>
        <taxon>Bacillaceae</taxon>
        <taxon>Siminovitchia</taxon>
    </lineage>
</organism>
<dbReference type="RefSeq" id="WP_205179523.1">
    <property type="nucleotide sequence ID" value="NZ_JAFBFH010000017.1"/>
</dbReference>
<dbReference type="SUPFAM" id="SSF54593">
    <property type="entry name" value="Glyoxalase/Bleomycin resistance protein/Dihydroxybiphenyl dioxygenase"/>
    <property type="match status" value="1"/>
</dbReference>
<keyword evidence="3" id="KW-1185">Reference proteome</keyword>
<accession>A0ABS2R8N7</accession>
<evidence type="ECO:0000313" key="3">
    <source>
        <dbReference type="Proteomes" id="UP000823485"/>
    </source>
</evidence>
<protein>
    <submittedName>
        <fullName evidence="2">3-demethylubiquinone-9 3-methyltransferase (Glyoxalase superfamily)</fullName>
    </submittedName>
</protein>
<dbReference type="InterPro" id="IPR029068">
    <property type="entry name" value="Glyas_Bleomycin-R_OHBP_Dase"/>
</dbReference>
<dbReference type="CDD" id="cd06588">
    <property type="entry name" value="PhnB_like"/>
    <property type="match status" value="1"/>
</dbReference>
<dbReference type="EMBL" id="JAFBFH010000017">
    <property type="protein sequence ID" value="MBM7715740.1"/>
    <property type="molecule type" value="Genomic_DNA"/>
</dbReference>
<dbReference type="Proteomes" id="UP000823485">
    <property type="component" value="Unassembled WGS sequence"/>
</dbReference>
<proteinExistence type="predicted"/>
<dbReference type="InterPro" id="IPR028973">
    <property type="entry name" value="PhnB-like"/>
</dbReference>
<dbReference type="Gene3D" id="3.30.720.110">
    <property type="match status" value="1"/>
</dbReference>
<sequence>MQEILPFLMFQGNAEEAMNHYTSLIEGSEITEVTHSEDGKVLRAIFSLKGQKFMCIDSSIQHAFTFTPSFSIFVICDSKEEVTNLYEQLSTDGEVLMPLGEYPFGTFAWITDRFGISWQFNDQK</sequence>
<dbReference type="PANTHER" id="PTHR33990">
    <property type="entry name" value="PROTEIN YJDN-RELATED"/>
    <property type="match status" value="1"/>
</dbReference>
<comment type="caution">
    <text evidence="2">The sequence shown here is derived from an EMBL/GenBank/DDBJ whole genome shotgun (WGS) entry which is preliminary data.</text>
</comment>
<dbReference type="Pfam" id="PF06983">
    <property type="entry name" value="3-dmu-9_3-mt"/>
    <property type="match status" value="1"/>
</dbReference>
<dbReference type="Gene3D" id="3.30.720.100">
    <property type="match status" value="1"/>
</dbReference>
<evidence type="ECO:0000259" key="1">
    <source>
        <dbReference type="Pfam" id="PF06983"/>
    </source>
</evidence>
<feature type="domain" description="PhnB-like" evidence="1">
    <location>
        <begin position="2"/>
        <end position="119"/>
    </location>
</feature>
<dbReference type="PANTHER" id="PTHR33990:SF4">
    <property type="entry name" value="PHNB-LIKE DOMAIN-CONTAINING PROTEIN"/>
    <property type="match status" value="1"/>
</dbReference>
<gene>
    <name evidence="2" type="ORF">JOC94_002729</name>
</gene>
<dbReference type="PIRSF" id="PIRSF021700">
    <property type="entry name" value="3_dmu_93_MTrfase"/>
    <property type="match status" value="1"/>
</dbReference>
<name>A0ABS2R8N7_9BACI</name>
<evidence type="ECO:0000313" key="2">
    <source>
        <dbReference type="EMBL" id="MBM7715740.1"/>
    </source>
</evidence>
<reference evidence="2 3" key="1">
    <citation type="submission" date="2021-01" db="EMBL/GenBank/DDBJ databases">
        <title>Genomic Encyclopedia of Type Strains, Phase IV (KMG-IV): sequencing the most valuable type-strain genomes for metagenomic binning, comparative biology and taxonomic classification.</title>
        <authorList>
            <person name="Goeker M."/>
        </authorList>
    </citation>
    <scope>NUCLEOTIDE SEQUENCE [LARGE SCALE GENOMIC DNA]</scope>
    <source>
        <strain evidence="2 3">DSM 105453</strain>
    </source>
</reference>